<feature type="domain" description="Heterokaryon incompatibility" evidence="2">
    <location>
        <begin position="402"/>
        <end position="559"/>
    </location>
</feature>
<reference evidence="4" key="4">
    <citation type="journal article" date="2015" name="G3 (Bethesda)">
        <title>Genome sequences of three phytopathogenic species of the Magnaporthaceae family of fungi.</title>
        <authorList>
            <person name="Okagaki L.H."/>
            <person name="Nunes C.C."/>
            <person name="Sailsbery J."/>
            <person name="Clay B."/>
            <person name="Brown D."/>
            <person name="John T."/>
            <person name="Oh Y."/>
            <person name="Young N."/>
            <person name="Fitzgerald M."/>
            <person name="Haas B.J."/>
            <person name="Zeng Q."/>
            <person name="Young S."/>
            <person name="Adiconis X."/>
            <person name="Fan L."/>
            <person name="Levin J.Z."/>
            <person name="Mitchell T.K."/>
            <person name="Okubara P.A."/>
            <person name="Farman M.L."/>
            <person name="Kohn L.M."/>
            <person name="Birren B."/>
            <person name="Ma L.-J."/>
            <person name="Dean R.A."/>
        </authorList>
    </citation>
    <scope>NUCLEOTIDE SEQUENCE</scope>
    <source>
        <strain evidence="4">R3-111a-1</strain>
    </source>
</reference>
<dbReference type="HOGENOM" id="CLU_002639_2_12_1"/>
<evidence type="ECO:0000256" key="1">
    <source>
        <dbReference type="SAM" id="MobiDB-lite"/>
    </source>
</evidence>
<dbReference type="EMBL" id="GL385404">
    <property type="protein sequence ID" value="EJT69356.1"/>
    <property type="molecule type" value="Genomic_DNA"/>
</dbReference>
<dbReference type="VEuPathDB" id="FungiDB:GGTG_12975"/>
<feature type="region of interest" description="Disordered" evidence="1">
    <location>
        <begin position="147"/>
        <end position="209"/>
    </location>
</feature>
<dbReference type="EnsemblFungi" id="EJT69356">
    <property type="protein sequence ID" value="EJT69356"/>
    <property type="gene ID" value="GGTG_12975"/>
</dbReference>
<protein>
    <recommendedName>
        <fullName evidence="2">Heterokaryon incompatibility domain-containing protein</fullName>
    </recommendedName>
</protein>
<dbReference type="InterPro" id="IPR010730">
    <property type="entry name" value="HET"/>
</dbReference>
<accession>J3PHJ5</accession>
<dbReference type="STRING" id="644352.J3PHJ5"/>
<dbReference type="Proteomes" id="UP000006039">
    <property type="component" value="Unassembled WGS sequence"/>
</dbReference>
<proteinExistence type="predicted"/>
<dbReference type="OrthoDB" id="47007at2759"/>
<reference evidence="4" key="5">
    <citation type="submission" date="2018-04" db="UniProtKB">
        <authorList>
            <consortium name="EnsemblFungi"/>
        </authorList>
    </citation>
    <scope>IDENTIFICATION</scope>
    <source>
        <strain evidence="4">R3-111a-1</strain>
    </source>
</reference>
<gene>
    <name evidence="4" type="primary">20353433</name>
    <name evidence="3" type="ORF">GGTG_12975</name>
</gene>
<keyword evidence="5" id="KW-1185">Reference proteome</keyword>
<organism evidence="3">
    <name type="scientific">Gaeumannomyces tritici (strain R3-111a-1)</name>
    <name type="common">Wheat and barley take-all root rot fungus</name>
    <name type="synonym">Gaeumannomyces graminis var. tritici</name>
    <dbReference type="NCBI Taxonomy" id="644352"/>
    <lineage>
        <taxon>Eukaryota</taxon>
        <taxon>Fungi</taxon>
        <taxon>Dikarya</taxon>
        <taxon>Ascomycota</taxon>
        <taxon>Pezizomycotina</taxon>
        <taxon>Sordariomycetes</taxon>
        <taxon>Sordariomycetidae</taxon>
        <taxon>Magnaporthales</taxon>
        <taxon>Magnaporthaceae</taxon>
        <taxon>Gaeumannomyces</taxon>
    </lineage>
</organism>
<dbReference type="PANTHER" id="PTHR33112:SF16">
    <property type="entry name" value="HETEROKARYON INCOMPATIBILITY DOMAIN-CONTAINING PROTEIN"/>
    <property type="match status" value="1"/>
</dbReference>
<name>J3PHJ5_GAET3</name>
<dbReference type="RefSeq" id="XP_009229141.1">
    <property type="nucleotide sequence ID" value="XM_009230877.1"/>
</dbReference>
<reference evidence="5" key="1">
    <citation type="submission" date="2010-07" db="EMBL/GenBank/DDBJ databases">
        <title>The genome sequence of Gaeumannomyces graminis var. tritici strain R3-111a-1.</title>
        <authorList>
            <consortium name="The Broad Institute Genome Sequencing Platform"/>
            <person name="Ma L.-J."/>
            <person name="Dead R."/>
            <person name="Young S."/>
            <person name="Zeng Q."/>
            <person name="Koehrsen M."/>
            <person name="Alvarado L."/>
            <person name="Berlin A."/>
            <person name="Chapman S.B."/>
            <person name="Chen Z."/>
            <person name="Freedman E."/>
            <person name="Gellesch M."/>
            <person name="Goldberg J."/>
            <person name="Griggs A."/>
            <person name="Gujja S."/>
            <person name="Heilman E.R."/>
            <person name="Heiman D."/>
            <person name="Hepburn T."/>
            <person name="Howarth C."/>
            <person name="Jen D."/>
            <person name="Larson L."/>
            <person name="Mehta T."/>
            <person name="Neiman D."/>
            <person name="Pearson M."/>
            <person name="Roberts A."/>
            <person name="Saif S."/>
            <person name="Shea T."/>
            <person name="Shenoy N."/>
            <person name="Sisk P."/>
            <person name="Stolte C."/>
            <person name="Sykes S."/>
            <person name="Walk T."/>
            <person name="White J."/>
            <person name="Yandava C."/>
            <person name="Haas B."/>
            <person name="Nusbaum C."/>
            <person name="Birren B."/>
        </authorList>
    </citation>
    <scope>NUCLEOTIDE SEQUENCE [LARGE SCALE GENOMIC DNA]</scope>
    <source>
        <strain evidence="5">R3-111a-1</strain>
    </source>
</reference>
<evidence type="ECO:0000313" key="5">
    <source>
        <dbReference type="Proteomes" id="UP000006039"/>
    </source>
</evidence>
<dbReference type="PANTHER" id="PTHR33112">
    <property type="entry name" value="DOMAIN PROTEIN, PUTATIVE-RELATED"/>
    <property type="match status" value="1"/>
</dbReference>
<evidence type="ECO:0000259" key="2">
    <source>
        <dbReference type="Pfam" id="PF06985"/>
    </source>
</evidence>
<dbReference type="eggNOG" id="ENOG502RX30">
    <property type="taxonomic scope" value="Eukaryota"/>
</dbReference>
<sequence>MAFPDFSNIPLPPAYIEKIVGSQGHKLYYNRVTKVESPLHPGKLRALQDLGVVPSPEHELPDFIRDVDGSDPDAFWAAVKAAAKDGRPCRETAFPVWGDSSKHARAEYTSYGIEPPWRLRETTVPPAGSAHQPTEYIVDYRSGDIYIFETTPPSKPPSDNRAGSDPAPRPPPSDKPAGSDPAPRSPPSDNRARTGPPPPPPYSPAAFVAGPGHEAPCERYSNLDLDELASDTGLCLGSPVAIRECGCGFCAEIMGQLGKCRQRWLHKQPCTDPSASQQESVVLRAAFWKKELTALRVEYQTRISDLSGSYHKCETKLPICSWKGSSMEPHIASSAPRMSDPGSPEQLRIALAWIDICTQEHENCRLPSLSHGFFPSRLLDLSDPDLLRLVEPSTMNFQAESYIALSYCWGQPAQEATYVTTPDNLAQRRLGFSERELPLTVRDAAATTRGLKVRYLWVDALCIIQGPSPEARADWEAESGRMGDVYKGAYLTLVAAAAASVHEGIFHSSQCNRFSYTEVVLRSVLRPEFNGAVRLGRYQEYPPVLKGTPLYHRGWALQERVLSRRLLVYSSDRIMWECQQMRQSDAGRSIREVETIRLPVGEAARSTTAEDLHECWHTLVEDFCKREISVESDKLPAIAGLAREFHRIAGVSGDEYLAGLWRSNLVPDLFWATKPVSKYDEKYDEKVIKTGTPERYRAPSWSWAAVDGGLHEHYLVDQGDEYVITVLRYRVTPRGPDPFGEVSNGTLMVQGKLLDMYDFEYWHFQDTDKNQRRKRPTTTCCTRDDVDIDPDLDPDTEWKLSIFFDGDSSRHLPGDFMILAGYQFLRMTAYVFMVLRRCPERDGKRRLAYKRFGLARADWWPDSHEGWDRLFEKYSYNDIIYIV</sequence>
<evidence type="ECO:0000313" key="3">
    <source>
        <dbReference type="EMBL" id="EJT69356.1"/>
    </source>
</evidence>
<dbReference type="GeneID" id="20353433"/>
<reference evidence="3" key="3">
    <citation type="submission" date="2010-09" db="EMBL/GenBank/DDBJ databases">
        <title>Annotation of Gaeumannomyces graminis var. tritici R3-111a-1.</title>
        <authorList>
            <consortium name="The Broad Institute Genome Sequencing Platform"/>
            <person name="Ma L.-J."/>
            <person name="Dead R."/>
            <person name="Young S.K."/>
            <person name="Zeng Q."/>
            <person name="Gargeya S."/>
            <person name="Fitzgerald M."/>
            <person name="Haas B."/>
            <person name="Abouelleil A."/>
            <person name="Alvarado L."/>
            <person name="Arachchi H.M."/>
            <person name="Berlin A."/>
            <person name="Brown A."/>
            <person name="Chapman S.B."/>
            <person name="Chen Z."/>
            <person name="Dunbar C."/>
            <person name="Freedman E."/>
            <person name="Gearin G."/>
            <person name="Gellesch M."/>
            <person name="Goldberg J."/>
            <person name="Griggs A."/>
            <person name="Gujja S."/>
            <person name="Heiman D."/>
            <person name="Howarth C."/>
            <person name="Larson L."/>
            <person name="Lui A."/>
            <person name="MacDonald P.J.P."/>
            <person name="Mehta T."/>
            <person name="Montmayeur A."/>
            <person name="Murphy C."/>
            <person name="Neiman D."/>
            <person name="Pearson M."/>
            <person name="Priest M."/>
            <person name="Roberts A."/>
            <person name="Saif S."/>
            <person name="Shea T."/>
            <person name="Shenoy N."/>
            <person name="Sisk P."/>
            <person name="Stolte C."/>
            <person name="Sykes S."/>
            <person name="Yandava C."/>
            <person name="Wortman J."/>
            <person name="Nusbaum C."/>
            <person name="Birren B."/>
        </authorList>
    </citation>
    <scope>NUCLEOTIDE SEQUENCE</scope>
    <source>
        <strain evidence="3">R3-111a-1</strain>
    </source>
</reference>
<evidence type="ECO:0000313" key="4">
    <source>
        <dbReference type="EnsemblFungi" id="EJT69356"/>
    </source>
</evidence>
<reference evidence="3" key="2">
    <citation type="submission" date="2010-07" db="EMBL/GenBank/DDBJ databases">
        <authorList>
            <consortium name="The Broad Institute Genome Sequencing Platform"/>
            <consortium name="Broad Institute Genome Sequencing Center for Infectious Disease"/>
            <person name="Ma L.-J."/>
            <person name="Dead R."/>
            <person name="Young S."/>
            <person name="Zeng Q."/>
            <person name="Koehrsen M."/>
            <person name="Alvarado L."/>
            <person name="Berlin A."/>
            <person name="Chapman S.B."/>
            <person name="Chen Z."/>
            <person name="Freedman E."/>
            <person name="Gellesch M."/>
            <person name="Goldberg J."/>
            <person name="Griggs A."/>
            <person name="Gujja S."/>
            <person name="Heilman E.R."/>
            <person name="Heiman D."/>
            <person name="Hepburn T."/>
            <person name="Howarth C."/>
            <person name="Jen D."/>
            <person name="Larson L."/>
            <person name="Mehta T."/>
            <person name="Neiman D."/>
            <person name="Pearson M."/>
            <person name="Roberts A."/>
            <person name="Saif S."/>
            <person name="Shea T."/>
            <person name="Shenoy N."/>
            <person name="Sisk P."/>
            <person name="Stolte C."/>
            <person name="Sykes S."/>
            <person name="Walk T."/>
            <person name="White J."/>
            <person name="Yandava C."/>
            <person name="Haas B."/>
            <person name="Nusbaum C."/>
            <person name="Birren B."/>
        </authorList>
    </citation>
    <scope>NUCLEOTIDE SEQUENCE</scope>
    <source>
        <strain evidence="3">R3-111a-1</strain>
    </source>
</reference>
<dbReference type="AlphaFoldDB" id="J3PHJ5"/>
<dbReference type="Pfam" id="PF06985">
    <property type="entry name" value="HET"/>
    <property type="match status" value="1"/>
</dbReference>